<gene>
    <name evidence="1" type="ORF">KIN13_12735</name>
</gene>
<protein>
    <submittedName>
        <fullName evidence="1">Uncharacterized protein</fullName>
    </submittedName>
</protein>
<name>A0AAW4KXE4_VIBCL</name>
<dbReference type="Proteomes" id="UP001196338">
    <property type="component" value="Unassembled WGS sequence"/>
</dbReference>
<evidence type="ECO:0000313" key="2">
    <source>
        <dbReference type="Proteomes" id="UP001196338"/>
    </source>
</evidence>
<comment type="caution">
    <text evidence="1">The sequence shown here is derived from an EMBL/GenBank/DDBJ whole genome shotgun (WGS) entry which is preliminary data.</text>
</comment>
<evidence type="ECO:0000313" key="1">
    <source>
        <dbReference type="EMBL" id="MBS7674291.1"/>
    </source>
</evidence>
<sequence>AQDRVAGGKPIAEDRFQWRSWRNAGRLLCVTSCKRLYRNKTQRCNRTAKKYHWAFINAATRQDLHG</sequence>
<proteinExistence type="predicted"/>
<reference evidence="1" key="1">
    <citation type="submission" date="2021-05" db="EMBL/GenBank/DDBJ databases">
        <authorList>
            <person name="Stine C."/>
        </authorList>
    </citation>
    <scope>NUCLEOTIDE SEQUENCE</scope>
    <source>
        <strain evidence="1">TDS0091212</strain>
    </source>
</reference>
<dbReference type="RefSeq" id="WP_213421020.1">
    <property type="nucleotide sequence ID" value="NZ_JAHBND010000529.1"/>
</dbReference>
<accession>A0AAW4KXE4</accession>
<dbReference type="EMBL" id="JAHBND010000529">
    <property type="protein sequence ID" value="MBS7674291.1"/>
    <property type="molecule type" value="Genomic_DNA"/>
</dbReference>
<feature type="non-terminal residue" evidence="1">
    <location>
        <position position="1"/>
    </location>
</feature>
<reference evidence="1" key="2">
    <citation type="submission" date="2023-08" db="EMBL/GenBank/DDBJ databases">
        <title>Vibrio cholerae Outbreaks in Tanzania Exemplify Founder Flush: Simultaneous Increases in Population Size and Genetic Diversity.</title>
        <authorList>
            <person name="Debes A.K."/>
            <person name="Mohammed A."/>
            <person name="Maseke I."/>
            <person name="Almeida M."/>
            <person name="Li S."/>
            <person name="Matimba H."/>
            <person name="Joachim A."/>
            <person name="Mizinduko M."/>
            <person name="Nyanga S."/>
            <person name="Kelly M."/>
            <person name="Kachwamba Y."/>
            <person name="Schaffer A.M."/>
            <person name="Nyanga A.S."/>
            <person name="Mghamba J."/>
            <person name="Mosha F.S."/>
            <person name="Sack D.A."/>
            <person name="Stine O.C."/>
        </authorList>
    </citation>
    <scope>NUCLEOTIDE SEQUENCE</scope>
    <source>
        <strain evidence="1">TDS0091212</strain>
    </source>
</reference>
<organism evidence="1 2">
    <name type="scientific">Vibrio cholerae</name>
    <dbReference type="NCBI Taxonomy" id="666"/>
    <lineage>
        <taxon>Bacteria</taxon>
        <taxon>Pseudomonadati</taxon>
        <taxon>Pseudomonadota</taxon>
        <taxon>Gammaproteobacteria</taxon>
        <taxon>Vibrionales</taxon>
        <taxon>Vibrionaceae</taxon>
        <taxon>Vibrio</taxon>
    </lineage>
</organism>
<dbReference type="AlphaFoldDB" id="A0AAW4KXE4"/>